<keyword evidence="1" id="KW-0732">Signal</keyword>
<name>A0AAD9YUT1_COLKA</name>
<dbReference type="EMBL" id="VYYT01000015">
    <property type="protein sequence ID" value="KAK2777855.1"/>
    <property type="molecule type" value="Genomic_DNA"/>
</dbReference>
<feature type="chain" id="PRO_5042287434" evidence="1">
    <location>
        <begin position="19"/>
        <end position="96"/>
    </location>
</feature>
<dbReference type="AlphaFoldDB" id="A0AAD9YUT1"/>
<evidence type="ECO:0000256" key="1">
    <source>
        <dbReference type="SAM" id="SignalP"/>
    </source>
</evidence>
<evidence type="ECO:0000313" key="2">
    <source>
        <dbReference type="EMBL" id="KAK2777855.1"/>
    </source>
</evidence>
<organism evidence="2 3">
    <name type="scientific">Colletotrichum kahawae</name>
    <name type="common">Coffee berry disease fungus</name>
    <dbReference type="NCBI Taxonomy" id="34407"/>
    <lineage>
        <taxon>Eukaryota</taxon>
        <taxon>Fungi</taxon>
        <taxon>Dikarya</taxon>
        <taxon>Ascomycota</taxon>
        <taxon>Pezizomycotina</taxon>
        <taxon>Sordariomycetes</taxon>
        <taxon>Hypocreomycetidae</taxon>
        <taxon>Glomerellales</taxon>
        <taxon>Glomerellaceae</taxon>
        <taxon>Colletotrichum</taxon>
        <taxon>Colletotrichum gloeosporioides species complex</taxon>
    </lineage>
</organism>
<feature type="signal peptide" evidence="1">
    <location>
        <begin position="1"/>
        <end position="18"/>
    </location>
</feature>
<reference evidence="2" key="1">
    <citation type="submission" date="2023-02" db="EMBL/GenBank/DDBJ databases">
        <title>Colletotrichum kahawae CIFC_Que2 genome sequencing and assembly.</title>
        <authorList>
            <person name="Baroncelli R."/>
        </authorList>
    </citation>
    <scope>NUCLEOTIDE SEQUENCE</scope>
    <source>
        <strain evidence="2">CIFC_Que2</strain>
    </source>
</reference>
<keyword evidence="3" id="KW-1185">Reference proteome</keyword>
<dbReference type="Proteomes" id="UP001281614">
    <property type="component" value="Unassembled WGS sequence"/>
</dbReference>
<comment type="caution">
    <text evidence="2">The sequence shown here is derived from an EMBL/GenBank/DDBJ whole genome shotgun (WGS) entry which is preliminary data.</text>
</comment>
<accession>A0AAD9YUT1</accession>
<gene>
    <name evidence="2" type="ORF">CKAH01_11901</name>
</gene>
<sequence>MKVFSSLSLLLFAGVASAQYKCSCTGANTNPVTNNCCGGGNGITFPDGSQHRGVVLNSGESCQYSGLGQFNKDQFTSSFGACCDSTGGTKNGAQCS</sequence>
<protein>
    <submittedName>
        <fullName evidence="2">Uncharacterized protein</fullName>
    </submittedName>
</protein>
<proteinExistence type="predicted"/>
<evidence type="ECO:0000313" key="3">
    <source>
        <dbReference type="Proteomes" id="UP001281614"/>
    </source>
</evidence>